<proteinExistence type="predicted"/>
<feature type="transmembrane region" description="Helical" evidence="1">
    <location>
        <begin position="160"/>
        <end position="179"/>
    </location>
</feature>
<protein>
    <submittedName>
        <fullName evidence="2">Uncharacterized protein</fullName>
    </submittedName>
</protein>
<feature type="transmembrane region" description="Helical" evidence="1">
    <location>
        <begin position="16"/>
        <end position="33"/>
    </location>
</feature>
<keyword evidence="1" id="KW-0472">Membrane</keyword>
<comment type="caution">
    <text evidence="2">The sequence shown here is derived from an EMBL/GenBank/DDBJ whole genome shotgun (WGS) entry which is preliminary data.</text>
</comment>
<gene>
    <name evidence="2" type="ORF">QP433_01370</name>
</gene>
<keyword evidence="1" id="KW-1133">Transmembrane helix</keyword>
<keyword evidence="1" id="KW-0812">Transmembrane</keyword>
<reference evidence="2" key="1">
    <citation type="submission" date="2023-05" db="EMBL/GenBank/DDBJ databases">
        <title>Cataloging the Phylogenetic Diversity of Human Bladder Bacteria.</title>
        <authorList>
            <person name="Du J."/>
        </authorList>
    </citation>
    <scope>NUCLEOTIDE SEQUENCE</scope>
    <source>
        <strain evidence="2">UMB1231</strain>
    </source>
</reference>
<feature type="transmembrane region" description="Helical" evidence="1">
    <location>
        <begin position="185"/>
        <end position="203"/>
    </location>
</feature>
<dbReference type="RefSeq" id="WP_285065284.1">
    <property type="nucleotide sequence ID" value="NZ_JASOOE010000002.1"/>
</dbReference>
<feature type="transmembrane region" description="Helical" evidence="1">
    <location>
        <begin position="45"/>
        <end position="64"/>
    </location>
</feature>
<name>A0AAJ1Q500_9LACT</name>
<evidence type="ECO:0000256" key="1">
    <source>
        <dbReference type="SAM" id="Phobius"/>
    </source>
</evidence>
<evidence type="ECO:0000313" key="3">
    <source>
        <dbReference type="Proteomes" id="UP001229251"/>
    </source>
</evidence>
<dbReference type="Proteomes" id="UP001229251">
    <property type="component" value="Unassembled WGS sequence"/>
</dbReference>
<dbReference type="EMBL" id="JASOOE010000002">
    <property type="protein sequence ID" value="MDK7186626.1"/>
    <property type="molecule type" value="Genomic_DNA"/>
</dbReference>
<sequence length="217" mass="24416">MTFIRLQVKALLDRNAWLFSALIFLGMSLFGAVQDSSSGHGDLSLLLQLEGMLCLYGVIVTELAKPSLIRDKQTKRLEFLLANGLPLKQLVRVYLVSLYLASLIVWLPGLLFEGLQAVNHSMGKPFFLLMMALLIQSFLITWGLVNAILSRENLGRLNAIQYQTILVNGILAGLSLAVYHDQSMVEYYLGTKLLLLVLVGLWLKRRRTIEGIVRSYY</sequence>
<evidence type="ECO:0000313" key="2">
    <source>
        <dbReference type="EMBL" id="MDK7186626.1"/>
    </source>
</evidence>
<feature type="transmembrane region" description="Helical" evidence="1">
    <location>
        <begin position="85"/>
        <end position="106"/>
    </location>
</feature>
<dbReference type="AlphaFoldDB" id="A0AAJ1Q500"/>
<organism evidence="2 3">
    <name type="scientific">Facklamia hominis</name>
    <dbReference type="NCBI Taxonomy" id="178214"/>
    <lineage>
        <taxon>Bacteria</taxon>
        <taxon>Bacillati</taxon>
        <taxon>Bacillota</taxon>
        <taxon>Bacilli</taxon>
        <taxon>Lactobacillales</taxon>
        <taxon>Aerococcaceae</taxon>
        <taxon>Facklamia</taxon>
    </lineage>
</organism>
<accession>A0AAJ1Q500</accession>
<feature type="transmembrane region" description="Helical" evidence="1">
    <location>
        <begin position="126"/>
        <end position="148"/>
    </location>
</feature>